<evidence type="ECO:0000313" key="1">
    <source>
        <dbReference type="EMBL" id="MDR6376100.1"/>
    </source>
</evidence>
<proteinExistence type="predicted"/>
<dbReference type="Proteomes" id="UP001185254">
    <property type="component" value="Unassembled WGS sequence"/>
</dbReference>
<gene>
    <name evidence="1" type="ORF">J2776_002800</name>
</gene>
<organism evidence="1 2">
    <name type="scientific">Paraburkholderia caledonica</name>
    <dbReference type="NCBI Taxonomy" id="134536"/>
    <lineage>
        <taxon>Bacteria</taxon>
        <taxon>Pseudomonadati</taxon>
        <taxon>Pseudomonadota</taxon>
        <taxon>Betaproteobacteria</taxon>
        <taxon>Burkholderiales</taxon>
        <taxon>Burkholderiaceae</taxon>
        <taxon>Paraburkholderia</taxon>
    </lineage>
</organism>
<protein>
    <submittedName>
        <fullName evidence="1">Uncharacterized protein</fullName>
    </submittedName>
</protein>
<dbReference type="RefSeq" id="WP_310066523.1">
    <property type="nucleotide sequence ID" value="NZ_JAVDQN010000002.1"/>
</dbReference>
<comment type="caution">
    <text evidence="1">The sequence shown here is derived from an EMBL/GenBank/DDBJ whole genome shotgun (WGS) entry which is preliminary data.</text>
</comment>
<evidence type="ECO:0000313" key="2">
    <source>
        <dbReference type="Proteomes" id="UP001185254"/>
    </source>
</evidence>
<accession>A0ABU1KYP7</accession>
<name>A0ABU1KYP7_9BURK</name>
<dbReference type="EMBL" id="JAVDQN010000002">
    <property type="protein sequence ID" value="MDR6376100.1"/>
    <property type="molecule type" value="Genomic_DNA"/>
</dbReference>
<keyword evidence="2" id="KW-1185">Reference proteome</keyword>
<sequence>MMPERIKRRAVFELWDDQLPVGLAEMLGSNYCIAVPLPPDKTDGDSPLPAKVPKFSFRCAGGPDERIHVILGDGALALDLDTLQMNILAMDHLSVLFLREHSWLAARCAVDEVERSAILRAILMPPAVPPEQSRSQKRQAVDALTVRYGRRLDVQ</sequence>
<reference evidence="1 2" key="1">
    <citation type="submission" date="2023-07" db="EMBL/GenBank/DDBJ databases">
        <title>Sorghum-associated microbial communities from plants grown in Nebraska, USA.</title>
        <authorList>
            <person name="Schachtman D."/>
        </authorList>
    </citation>
    <scope>NUCLEOTIDE SEQUENCE [LARGE SCALE GENOMIC DNA]</scope>
    <source>
        <strain evidence="1 2">DS1039</strain>
    </source>
</reference>